<dbReference type="EC" id="2.1.1.85" evidence="3"/>
<dbReference type="GO" id="GO:0005737">
    <property type="term" value="C:cytoplasm"/>
    <property type="evidence" value="ECO:0007669"/>
    <property type="project" value="UniProtKB-SubCell"/>
</dbReference>
<dbReference type="SUPFAM" id="SSF53335">
    <property type="entry name" value="S-adenosyl-L-methionine-dependent methyltransferases"/>
    <property type="match status" value="1"/>
</dbReference>
<dbReference type="InterPro" id="IPR029063">
    <property type="entry name" value="SAM-dependent_MTases_sf"/>
</dbReference>
<dbReference type="Proteomes" id="UP000030645">
    <property type="component" value="Unassembled WGS sequence"/>
</dbReference>
<accession>W9R680</accession>
<evidence type="ECO:0000256" key="4">
    <source>
        <dbReference type="ARBA" id="ARBA00022490"/>
    </source>
</evidence>
<comment type="similarity">
    <text evidence="9">Belongs to the methyltransferase superfamily. METTL18 family.</text>
</comment>
<organism evidence="10 11">
    <name type="scientific">Morus notabilis</name>
    <dbReference type="NCBI Taxonomy" id="981085"/>
    <lineage>
        <taxon>Eukaryota</taxon>
        <taxon>Viridiplantae</taxon>
        <taxon>Streptophyta</taxon>
        <taxon>Embryophyta</taxon>
        <taxon>Tracheophyta</taxon>
        <taxon>Spermatophyta</taxon>
        <taxon>Magnoliopsida</taxon>
        <taxon>eudicotyledons</taxon>
        <taxon>Gunneridae</taxon>
        <taxon>Pentapetalae</taxon>
        <taxon>rosids</taxon>
        <taxon>fabids</taxon>
        <taxon>Rosales</taxon>
        <taxon>Moraceae</taxon>
        <taxon>Moreae</taxon>
        <taxon>Morus</taxon>
    </lineage>
</organism>
<comment type="subcellular location">
    <subcellularLocation>
        <location evidence="2">Cytoplasm</location>
    </subcellularLocation>
    <subcellularLocation>
        <location evidence="1">Nucleus</location>
    </subcellularLocation>
</comment>
<proteinExistence type="inferred from homology"/>
<evidence type="ECO:0000256" key="2">
    <source>
        <dbReference type="ARBA" id="ARBA00004496"/>
    </source>
</evidence>
<evidence type="ECO:0000256" key="9">
    <source>
        <dbReference type="ARBA" id="ARBA00038126"/>
    </source>
</evidence>
<gene>
    <name evidence="10" type="ORF">L484_026863</name>
</gene>
<dbReference type="eggNOG" id="KOG2920">
    <property type="taxonomic scope" value="Eukaryota"/>
</dbReference>
<evidence type="ECO:0000313" key="11">
    <source>
        <dbReference type="Proteomes" id="UP000030645"/>
    </source>
</evidence>
<dbReference type="EMBL" id="KE344640">
    <property type="protein sequence ID" value="EXB73700.1"/>
    <property type="molecule type" value="Genomic_DNA"/>
</dbReference>
<evidence type="ECO:0000256" key="6">
    <source>
        <dbReference type="ARBA" id="ARBA00022679"/>
    </source>
</evidence>
<dbReference type="GO" id="GO:0018064">
    <property type="term" value="F:protein-L-histidine N-tele-methyltransferase activity"/>
    <property type="evidence" value="ECO:0007669"/>
    <property type="project" value="UniProtKB-EC"/>
</dbReference>
<evidence type="ECO:0000256" key="3">
    <source>
        <dbReference type="ARBA" id="ARBA00012533"/>
    </source>
</evidence>
<keyword evidence="8" id="KW-0539">Nucleus</keyword>
<dbReference type="Gene3D" id="3.40.50.150">
    <property type="entry name" value="Vaccinia Virus protein VP39"/>
    <property type="match status" value="1"/>
</dbReference>
<reference evidence="11" key="1">
    <citation type="submission" date="2013-01" db="EMBL/GenBank/DDBJ databases">
        <title>Draft Genome Sequence of a Mulberry Tree, Morus notabilis C.K. Schneid.</title>
        <authorList>
            <person name="He N."/>
            <person name="Zhao S."/>
        </authorList>
    </citation>
    <scope>NUCLEOTIDE SEQUENCE</scope>
</reference>
<evidence type="ECO:0000256" key="8">
    <source>
        <dbReference type="ARBA" id="ARBA00023242"/>
    </source>
</evidence>
<keyword evidence="5" id="KW-0489">Methyltransferase</keyword>
<keyword evidence="6" id="KW-0808">Transferase</keyword>
<evidence type="ECO:0000256" key="7">
    <source>
        <dbReference type="ARBA" id="ARBA00022691"/>
    </source>
</evidence>
<keyword evidence="11" id="KW-1185">Reference proteome</keyword>
<dbReference type="PANTHER" id="PTHR14614">
    <property type="entry name" value="HEPATOCELLULAR CARCINOMA-ASSOCIATED ANTIGEN"/>
    <property type="match status" value="1"/>
</dbReference>
<protein>
    <recommendedName>
        <fullName evidence="3">protein-histidine N-methyltransferase</fullName>
        <ecNumber evidence="3">2.1.1.85</ecNumber>
    </recommendedName>
</protein>
<dbReference type="AlphaFoldDB" id="W9R680"/>
<keyword evidence="4" id="KW-0963">Cytoplasm</keyword>
<dbReference type="GO" id="GO:0005634">
    <property type="term" value="C:nucleus"/>
    <property type="evidence" value="ECO:0007669"/>
    <property type="project" value="UniProtKB-SubCell"/>
</dbReference>
<dbReference type="InterPro" id="IPR019410">
    <property type="entry name" value="Methyltransf_16"/>
</dbReference>
<evidence type="ECO:0000256" key="5">
    <source>
        <dbReference type="ARBA" id="ARBA00022603"/>
    </source>
</evidence>
<keyword evidence="7" id="KW-0949">S-adenosyl-L-methionine</keyword>
<sequence>MTEHLREEEKRASLVPNKLVFRRYKFCLRTETGQQKSKPTMAANSENRSSETFRLFSSFGGNFNFGFGFYDSPAVPPPPPCVEVLPTEGFEDKLRILLTILRVCTEIGIVFCEIHCGACELGRTYFAQGGLKLWEGSLDLVKALRSEVGNGHLSFTRKRVLELGCGHGLPAIFACREGAAAVHFQDFNAEVLKCLTIPNVNANIEKVSQLLKANATDCESGTEVRFFAGDWSEIDKLLSYARDTNKETDCSSGNGLDHGCTPISCSCGFLPMKSLPSISESQGRLIITPVPKTHLVLKVEMRELPVDRLKRLPCILMLGR</sequence>
<dbReference type="CDD" id="cd02440">
    <property type="entry name" value="AdoMet_MTases"/>
    <property type="match status" value="1"/>
</dbReference>
<evidence type="ECO:0000256" key="1">
    <source>
        <dbReference type="ARBA" id="ARBA00004123"/>
    </source>
</evidence>
<dbReference type="PANTHER" id="PTHR14614:SF39">
    <property type="entry name" value="HISTIDINE PROTEIN METHYLTRANSFERASE 1 HOMOLOG"/>
    <property type="match status" value="1"/>
</dbReference>
<evidence type="ECO:0000313" key="10">
    <source>
        <dbReference type="EMBL" id="EXB73700.1"/>
    </source>
</evidence>
<name>W9R680_9ROSA</name>
<dbReference type="STRING" id="981085.W9R680"/>
<dbReference type="GO" id="GO:0032259">
    <property type="term" value="P:methylation"/>
    <property type="evidence" value="ECO:0007669"/>
    <property type="project" value="UniProtKB-KW"/>
</dbReference>